<dbReference type="GO" id="GO:0004857">
    <property type="term" value="F:enzyme inhibitor activity"/>
    <property type="evidence" value="ECO:0007669"/>
    <property type="project" value="InterPro"/>
</dbReference>
<dbReference type="InterPro" id="IPR035513">
    <property type="entry name" value="Invertase/methylesterase_inhib"/>
</dbReference>
<accession>A0AAV1RYD0</accession>
<protein>
    <recommendedName>
        <fullName evidence="5">Pectinesterase inhibitor domain-containing protein</fullName>
    </recommendedName>
</protein>
<feature type="chain" id="PRO_5043415812" description="Pectinesterase inhibitor domain-containing protein" evidence="4">
    <location>
        <begin position="26"/>
        <end position="302"/>
    </location>
</feature>
<dbReference type="SUPFAM" id="SSF101148">
    <property type="entry name" value="Plant invertase/pectin methylesterase inhibitor"/>
    <property type="match status" value="1"/>
</dbReference>
<evidence type="ECO:0000256" key="4">
    <source>
        <dbReference type="SAM" id="SignalP"/>
    </source>
</evidence>
<dbReference type="EMBL" id="CAWUPB010001160">
    <property type="protein sequence ID" value="CAK7340483.1"/>
    <property type="molecule type" value="Genomic_DNA"/>
</dbReference>
<feature type="signal peptide" evidence="4">
    <location>
        <begin position="1"/>
        <end position="25"/>
    </location>
</feature>
<sequence>MCSFTFVASAVFLLVASLIIYPSNGITEDILAAICSQTQNQETCEAILESDSRTGSADLPLLSLISLELLSKQASKNYNSFVWFRDNSADPALKKSFGNCVAFYKDMQDKLKVAHRLSQQRQYKSIHELGQLITLTYNCTVHRQPGLLIQAMNLIFLHSSSYDITRTEFDASVFTTEGCGSGACLPPSMLWFESIPRCLAQNLDSEFKFQWHKGENLDKNPVGDVRNLVPIFPCSLLKSLIQQRTPPDFKRRKRGRQAFFWHGLEIRAVCDGQLFKRSEVLKPHVVQGFQLFKTPYFKRGKS</sequence>
<evidence type="ECO:0000256" key="1">
    <source>
        <dbReference type="ARBA" id="ARBA00022729"/>
    </source>
</evidence>
<dbReference type="PANTHER" id="PTHR36710:SF18">
    <property type="entry name" value="PECTINESTERASE INHIBITOR 5-RELATED"/>
    <property type="match status" value="1"/>
</dbReference>
<evidence type="ECO:0000256" key="3">
    <source>
        <dbReference type="ARBA" id="ARBA00038471"/>
    </source>
</evidence>
<evidence type="ECO:0000313" key="7">
    <source>
        <dbReference type="Proteomes" id="UP001314170"/>
    </source>
</evidence>
<dbReference type="Proteomes" id="UP001314170">
    <property type="component" value="Unassembled WGS sequence"/>
</dbReference>
<dbReference type="Gene3D" id="1.20.140.40">
    <property type="entry name" value="Invertase/pectin methylesterase inhibitor family protein"/>
    <property type="match status" value="1"/>
</dbReference>
<keyword evidence="1 4" id="KW-0732">Signal</keyword>
<gene>
    <name evidence="6" type="ORF">DCAF_LOCUS15565</name>
</gene>
<comment type="caution">
    <text evidence="6">The sequence shown here is derived from an EMBL/GenBank/DDBJ whole genome shotgun (WGS) entry which is preliminary data.</text>
</comment>
<name>A0AAV1RYD0_9ROSI</name>
<dbReference type="AlphaFoldDB" id="A0AAV1RYD0"/>
<evidence type="ECO:0000259" key="5">
    <source>
        <dbReference type="Pfam" id="PF04043"/>
    </source>
</evidence>
<evidence type="ECO:0000313" key="6">
    <source>
        <dbReference type="EMBL" id="CAK7340483.1"/>
    </source>
</evidence>
<reference evidence="6 7" key="1">
    <citation type="submission" date="2024-01" db="EMBL/GenBank/DDBJ databases">
        <authorList>
            <person name="Waweru B."/>
        </authorList>
    </citation>
    <scope>NUCLEOTIDE SEQUENCE [LARGE SCALE GENOMIC DNA]</scope>
</reference>
<keyword evidence="2" id="KW-1015">Disulfide bond</keyword>
<dbReference type="PANTHER" id="PTHR36710">
    <property type="entry name" value="PECTINESTERASE INHIBITOR-LIKE"/>
    <property type="match status" value="1"/>
</dbReference>
<keyword evidence="7" id="KW-1185">Reference proteome</keyword>
<dbReference type="InterPro" id="IPR006501">
    <property type="entry name" value="Pectinesterase_inhib_dom"/>
</dbReference>
<evidence type="ECO:0000256" key="2">
    <source>
        <dbReference type="ARBA" id="ARBA00023157"/>
    </source>
</evidence>
<organism evidence="6 7">
    <name type="scientific">Dovyalis caffra</name>
    <dbReference type="NCBI Taxonomy" id="77055"/>
    <lineage>
        <taxon>Eukaryota</taxon>
        <taxon>Viridiplantae</taxon>
        <taxon>Streptophyta</taxon>
        <taxon>Embryophyta</taxon>
        <taxon>Tracheophyta</taxon>
        <taxon>Spermatophyta</taxon>
        <taxon>Magnoliopsida</taxon>
        <taxon>eudicotyledons</taxon>
        <taxon>Gunneridae</taxon>
        <taxon>Pentapetalae</taxon>
        <taxon>rosids</taxon>
        <taxon>fabids</taxon>
        <taxon>Malpighiales</taxon>
        <taxon>Salicaceae</taxon>
        <taxon>Flacourtieae</taxon>
        <taxon>Dovyalis</taxon>
    </lineage>
</organism>
<dbReference type="NCBIfam" id="TIGR01614">
    <property type="entry name" value="PME_inhib"/>
    <property type="match status" value="1"/>
</dbReference>
<comment type="similarity">
    <text evidence="3">Belongs to the PMEI family.</text>
</comment>
<dbReference type="InterPro" id="IPR052421">
    <property type="entry name" value="PCW_Enzyme_Inhibitor"/>
</dbReference>
<dbReference type="Pfam" id="PF04043">
    <property type="entry name" value="PMEI"/>
    <property type="match status" value="1"/>
</dbReference>
<proteinExistence type="inferred from homology"/>
<feature type="domain" description="Pectinesterase inhibitor" evidence="5">
    <location>
        <begin position="30"/>
        <end position="119"/>
    </location>
</feature>